<evidence type="ECO:0000256" key="1">
    <source>
        <dbReference type="ARBA" id="ARBA00022679"/>
    </source>
</evidence>
<gene>
    <name evidence="4" type="primary">paiA</name>
    <name evidence="4" type="ORF">ENSA7_59900</name>
</gene>
<sequence>MPIATLTEVRQLCSSDYDAYLARVDELDAVHRDALPGIFRARESGRPRTLEYFEALLADPNTLMIGAWVEAELAGYAHAILREVEHLGIHVGRRYVLIDNFAVGPRWQRRGVGRALVDAVADWAKQRGATDLELEVWEVNAGAIRFYEEIGFEPQRRRLARSLA</sequence>
<dbReference type="InterPro" id="IPR050680">
    <property type="entry name" value="YpeA/RimI_acetyltransf"/>
</dbReference>
<dbReference type="CDD" id="cd04301">
    <property type="entry name" value="NAT_SF"/>
    <property type="match status" value="1"/>
</dbReference>
<protein>
    <submittedName>
        <fullName evidence="4">Protease synthase and sporulation negative regulatory protein</fullName>
        <ecNumber evidence="4">2.3.1.-</ecNumber>
    </submittedName>
</protein>
<name>A0A2S9Y616_9BACT</name>
<keyword evidence="4" id="KW-0645">Protease</keyword>
<dbReference type="GO" id="GO:0008233">
    <property type="term" value="F:peptidase activity"/>
    <property type="evidence" value="ECO:0007669"/>
    <property type="project" value="UniProtKB-KW"/>
</dbReference>
<reference evidence="4 5" key="1">
    <citation type="submission" date="2018-03" db="EMBL/GenBank/DDBJ databases">
        <title>Draft Genome Sequences of the Obligatory Marine Myxobacteria Enhygromyxa salina SWB007.</title>
        <authorList>
            <person name="Poehlein A."/>
            <person name="Moghaddam J.A."/>
            <person name="Harms H."/>
            <person name="Alanjari M."/>
            <person name="Koenig G.M."/>
            <person name="Daniel R."/>
            <person name="Schaeberle T.F."/>
        </authorList>
    </citation>
    <scope>NUCLEOTIDE SEQUENCE [LARGE SCALE GENOMIC DNA]</scope>
    <source>
        <strain evidence="4 5">SWB007</strain>
    </source>
</reference>
<dbReference type="InterPro" id="IPR000182">
    <property type="entry name" value="GNAT_dom"/>
</dbReference>
<dbReference type="InterPro" id="IPR016181">
    <property type="entry name" value="Acyl_CoA_acyltransferase"/>
</dbReference>
<dbReference type="OrthoDB" id="529907at2"/>
<dbReference type="EC" id="2.3.1.-" evidence="4"/>
<dbReference type="AlphaFoldDB" id="A0A2S9Y616"/>
<keyword evidence="4" id="KW-0378">Hydrolase</keyword>
<dbReference type="GO" id="GO:0006508">
    <property type="term" value="P:proteolysis"/>
    <property type="evidence" value="ECO:0007669"/>
    <property type="project" value="UniProtKB-KW"/>
</dbReference>
<dbReference type="PANTHER" id="PTHR43420">
    <property type="entry name" value="ACETYLTRANSFERASE"/>
    <property type="match status" value="1"/>
</dbReference>
<feature type="domain" description="N-acetyltransferase" evidence="3">
    <location>
        <begin position="25"/>
        <end position="164"/>
    </location>
</feature>
<proteinExistence type="predicted"/>
<dbReference type="GO" id="GO:0016747">
    <property type="term" value="F:acyltransferase activity, transferring groups other than amino-acyl groups"/>
    <property type="evidence" value="ECO:0007669"/>
    <property type="project" value="InterPro"/>
</dbReference>
<evidence type="ECO:0000313" key="5">
    <source>
        <dbReference type="Proteomes" id="UP000238823"/>
    </source>
</evidence>
<evidence type="ECO:0000256" key="2">
    <source>
        <dbReference type="ARBA" id="ARBA00023315"/>
    </source>
</evidence>
<dbReference type="EMBL" id="PVNL01000118">
    <property type="protein sequence ID" value="PRQ00496.1"/>
    <property type="molecule type" value="Genomic_DNA"/>
</dbReference>
<dbReference type="PANTHER" id="PTHR43420:SF12">
    <property type="entry name" value="N-ACETYLTRANSFERASE DOMAIN-CONTAINING PROTEIN"/>
    <property type="match status" value="1"/>
</dbReference>
<accession>A0A2S9Y616</accession>
<dbReference type="Pfam" id="PF00583">
    <property type="entry name" value="Acetyltransf_1"/>
    <property type="match status" value="1"/>
</dbReference>
<dbReference type="Gene3D" id="3.40.630.30">
    <property type="match status" value="1"/>
</dbReference>
<organism evidence="4 5">
    <name type="scientific">Enhygromyxa salina</name>
    <dbReference type="NCBI Taxonomy" id="215803"/>
    <lineage>
        <taxon>Bacteria</taxon>
        <taxon>Pseudomonadati</taxon>
        <taxon>Myxococcota</taxon>
        <taxon>Polyangia</taxon>
        <taxon>Nannocystales</taxon>
        <taxon>Nannocystaceae</taxon>
        <taxon>Enhygromyxa</taxon>
    </lineage>
</organism>
<comment type="caution">
    <text evidence="4">The sequence shown here is derived from an EMBL/GenBank/DDBJ whole genome shotgun (WGS) entry which is preliminary data.</text>
</comment>
<keyword evidence="2 4" id="KW-0012">Acyltransferase</keyword>
<evidence type="ECO:0000313" key="4">
    <source>
        <dbReference type="EMBL" id="PRQ00496.1"/>
    </source>
</evidence>
<evidence type="ECO:0000259" key="3">
    <source>
        <dbReference type="PROSITE" id="PS51186"/>
    </source>
</evidence>
<dbReference type="SUPFAM" id="SSF55729">
    <property type="entry name" value="Acyl-CoA N-acyltransferases (Nat)"/>
    <property type="match status" value="1"/>
</dbReference>
<dbReference type="Proteomes" id="UP000238823">
    <property type="component" value="Unassembled WGS sequence"/>
</dbReference>
<dbReference type="RefSeq" id="WP_106092850.1">
    <property type="nucleotide sequence ID" value="NZ_PVNL01000118.1"/>
</dbReference>
<keyword evidence="1 4" id="KW-0808">Transferase</keyword>
<dbReference type="PROSITE" id="PS51186">
    <property type="entry name" value="GNAT"/>
    <property type="match status" value="1"/>
</dbReference>